<feature type="transmembrane region" description="Helical" evidence="6">
    <location>
        <begin position="157"/>
        <end position="176"/>
    </location>
</feature>
<dbReference type="RefSeq" id="XP_020917324.1">
    <property type="nucleotide sequence ID" value="XM_021061665.2"/>
</dbReference>
<dbReference type="GeneID" id="110254651"/>
<feature type="domain" description="G-protein coupled receptors family 1 profile" evidence="7">
    <location>
        <begin position="52"/>
        <end position="298"/>
    </location>
</feature>
<name>A0A913YAC1_EXADI</name>
<organism evidence="8 9">
    <name type="scientific">Exaiptasia diaphana</name>
    <name type="common">Tropical sea anemone</name>
    <name type="synonym">Aiptasia pulchella</name>
    <dbReference type="NCBI Taxonomy" id="2652724"/>
    <lineage>
        <taxon>Eukaryota</taxon>
        <taxon>Metazoa</taxon>
        <taxon>Cnidaria</taxon>
        <taxon>Anthozoa</taxon>
        <taxon>Hexacorallia</taxon>
        <taxon>Actiniaria</taxon>
        <taxon>Aiptasiidae</taxon>
        <taxon>Exaiptasia</taxon>
    </lineage>
</organism>
<dbReference type="Pfam" id="PF00001">
    <property type="entry name" value="7tm_1"/>
    <property type="match status" value="2"/>
</dbReference>
<reference evidence="8" key="1">
    <citation type="submission" date="2022-11" db="UniProtKB">
        <authorList>
            <consortium name="EnsemblMetazoa"/>
        </authorList>
    </citation>
    <scope>IDENTIFICATION</scope>
</reference>
<keyword evidence="3 6" id="KW-0812">Transmembrane</keyword>
<dbReference type="SUPFAM" id="SSF81321">
    <property type="entry name" value="Family A G protein-coupled receptor-like"/>
    <property type="match status" value="1"/>
</dbReference>
<dbReference type="EnsemblMetazoa" id="XM_021061665.2">
    <property type="protein sequence ID" value="XP_020917324.1"/>
    <property type="gene ID" value="LOC110254651"/>
</dbReference>
<keyword evidence="2" id="KW-1003">Cell membrane</keyword>
<dbReference type="AlphaFoldDB" id="A0A913YAC1"/>
<dbReference type="KEGG" id="epa:110254651"/>
<dbReference type="CDD" id="cd00637">
    <property type="entry name" value="7tm_classA_rhodopsin-like"/>
    <property type="match status" value="1"/>
</dbReference>
<keyword evidence="9" id="KW-1185">Reference proteome</keyword>
<feature type="transmembrane region" description="Helical" evidence="6">
    <location>
        <begin position="110"/>
        <end position="136"/>
    </location>
</feature>
<dbReference type="PROSITE" id="PS50262">
    <property type="entry name" value="G_PROTEIN_RECEP_F1_2"/>
    <property type="match status" value="1"/>
</dbReference>
<evidence type="ECO:0000256" key="6">
    <source>
        <dbReference type="SAM" id="Phobius"/>
    </source>
</evidence>
<dbReference type="PANTHER" id="PTHR22750">
    <property type="entry name" value="G-PROTEIN COUPLED RECEPTOR"/>
    <property type="match status" value="1"/>
</dbReference>
<feature type="transmembrane region" description="Helical" evidence="6">
    <location>
        <begin position="182"/>
        <end position="209"/>
    </location>
</feature>
<evidence type="ECO:0000313" key="8">
    <source>
        <dbReference type="EnsemblMetazoa" id="XP_020917324.1"/>
    </source>
</evidence>
<evidence type="ECO:0000256" key="3">
    <source>
        <dbReference type="ARBA" id="ARBA00022692"/>
    </source>
</evidence>
<evidence type="ECO:0000259" key="7">
    <source>
        <dbReference type="PROSITE" id="PS50262"/>
    </source>
</evidence>
<dbReference type="OrthoDB" id="5974286at2759"/>
<dbReference type="GO" id="GO:0005886">
    <property type="term" value="C:plasma membrane"/>
    <property type="evidence" value="ECO:0007669"/>
    <property type="project" value="UniProtKB-SubCell"/>
</dbReference>
<proteinExistence type="predicted"/>
<keyword evidence="4 6" id="KW-1133">Transmembrane helix</keyword>
<protein>
    <recommendedName>
        <fullName evidence="7">G-protein coupled receptors family 1 profile domain-containing protein</fullName>
    </recommendedName>
</protein>
<feature type="transmembrane region" description="Helical" evidence="6">
    <location>
        <begin position="242"/>
        <end position="265"/>
    </location>
</feature>
<keyword evidence="5 6" id="KW-0472">Membrane</keyword>
<accession>A0A913YAC1</accession>
<dbReference type="GO" id="GO:0004930">
    <property type="term" value="F:G protein-coupled receptor activity"/>
    <property type="evidence" value="ECO:0007669"/>
    <property type="project" value="InterPro"/>
</dbReference>
<feature type="transmembrane region" description="Helical" evidence="6">
    <location>
        <begin position="36"/>
        <end position="61"/>
    </location>
</feature>
<feature type="transmembrane region" description="Helical" evidence="6">
    <location>
        <begin position="277"/>
        <end position="300"/>
    </location>
</feature>
<dbReference type="PRINTS" id="PR00237">
    <property type="entry name" value="GPCRRHODOPSN"/>
</dbReference>
<evidence type="ECO:0000313" key="9">
    <source>
        <dbReference type="Proteomes" id="UP000887567"/>
    </source>
</evidence>
<feature type="transmembrane region" description="Helical" evidence="6">
    <location>
        <begin position="73"/>
        <end position="98"/>
    </location>
</feature>
<dbReference type="InterPro" id="IPR017452">
    <property type="entry name" value="GPCR_Rhodpsn_7TM"/>
</dbReference>
<evidence type="ECO:0000256" key="4">
    <source>
        <dbReference type="ARBA" id="ARBA00022989"/>
    </source>
</evidence>
<dbReference type="Proteomes" id="UP000887567">
    <property type="component" value="Unplaced"/>
</dbReference>
<dbReference type="InterPro" id="IPR000276">
    <property type="entry name" value="GPCR_Rhodpsn"/>
</dbReference>
<sequence length="364" mass="40966">MAAIYGSYEHIWNKSIDEEYRLLLSFLKKDFPTINLIGGVVIATFAPVIMVSNAIVITAIWKDPYKQLRASPSNIIIASMAVCDFLVGAVCSFMQCYWLLSMAVQADFSFYAASCAFGIGLFLIGVSVFHVLALTIDRVISVTNPLLYKVRVTKKRVTYTVSIIWIFFIIMGGLTVPLYNHYYIHSILGAFIVLFAVLAVSFFSFYIVLKVRQQQHELKEVNAISMKNGSIKLREKKLTKSIVLIAVILQVCFAPLCIFSMLLLMCSVCHGHVNIIIGGYCLSLVLTHVNSCLNPFIYAFRLPKFRKPVSLVVKWVFCCKPIIVHLNECPESSATSPKMNRTNILTIPDRLNSPRLNHRHCSAF</sequence>
<evidence type="ECO:0000256" key="1">
    <source>
        <dbReference type="ARBA" id="ARBA00004651"/>
    </source>
</evidence>
<comment type="subcellular location">
    <subcellularLocation>
        <location evidence="1">Cell membrane</location>
        <topology evidence="1">Multi-pass membrane protein</topology>
    </subcellularLocation>
</comment>
<dbReference type="OMA" id="WDESSTH"/>
<evidence type="ECO:0000256" key="5">
    <source>
        <dbReference type="ARBA" id="ARBA00023136"/>
    </source>
</evidence>
<evidence type="ECO:0000256" key="2">
    <source>
        <dbReference type="ARBA" id="ARBA00022475"/>
    </source>
</evidence>
<dbReference type="Gene3D" id="1.20.1070.10">
    <property type="entry name" value="Rhodopsin 7-helix transmembrane proteins"/>
    <property type="match status" value="1"/>
</dbReference>